<proteinExistence type="predicted"/>
<dbReference type="EMBL" id="CP144746">
    <property type="protein sequence ID" value="WVZ59128.1"/>
    <property type="molecule type" value="Genomic_DNA"/>
</dbReference>
<protein>
    <recommendedName>
        <fullName evidence="4">WRC domain-containing protein</fullName>
    </recommendedName>
</protein>
<feature type="region of interest" description="Disordered" evidence="3">
    <location>
        <begin position="119"/>
        <end position="179"/>
    </location>
</feature>
<feature type="compositionally biased region" description="Acidic residues" evidence="3">
    <location>
        <begin position="35"/>
        <end position="47"/>
    </location>
</feature>
<dbReference type="Pfam" id="PF08879">
    <property type="entry name" value="WRC"/>
    <property type="match status" value="1"/>
</dbReference>
<dbReference type="PROSITE" id="PS51667">
    <property type="entry name" value="WRC"/>
    <property type="match status" value="1"/>
</dbReference>
<evidence type="ECO:0000313" key="5">
    <source>
        <dbReference type="EMBL" id="WVZ59128.1"/>
    </source>
</evidence>
<reference evidence="5 6" key="1">
    <citation type="submission" date="2024-02" db="EMBL/GenBank/DDBJ databases">
        <title>High-quality chromosome-scale genome assembly of Pensacola bahiagrass (Paspalum notatum Flugge var. saurae).</title>
        <authorList>
            <person name="Vega J.M."/>
            <person name="Podio M."/>
            <person name="Orjuela J."/>
            <person name="Siena L.A."/>
            <person name="Pessino S.C."/>
            <person name="Combes M.C."/>
            <person name="Mariac C."/>
            <person name="Albertini E."/>
            <person name="Pupilli F."/>
            <person name="Ortiz J.P.A."/>
            <person name="Leblanc O."/>
        </authorList>
    </citation>
    <scope>NUCLEOTIDE SEQUENCE [LARGE SCALE GENOMIC DNA]</scope>
    <source>
        <strain evidence="5">R1</strain>
        <tissue evidence="5">Leaf</tissue>
    </source>
</reference>
<dbReference type="Proteomes" id="UP001341281">
    <property type="component" value="Chromosome 02"/>
</dbReference>
<evidence type="ECO:0000259" key="4">
    <source>
        <dbReference type="PROSITE" id="PS51667"/>
    </source>
</evidence>
<feature type="domain" description="WRC" evidence="4">
    <location>
        <begin position="84"/>
        <end position="128"/>
    </location>
</feature>
<name>A0AAQ3WEW2_PASNO</name>
<comment type="caution">
    <text evidence="2">Lacks conserved residue(s) required for the propagation of feature annotation.</text>
</comment>
<dbReference type="InterPro" id="IPR014977">
    <property type="entry name" value="WRC_dom"/>
</dbReference>
<gene>
    <name evidence="5" type="ORF">U9M48_009321</name>
</gene>
<sequence length="179" mass="19266">MRIRKRTPARAASPGLSAPPPLQQQPNKEKPEPQDDKEEEEEEEEEPEEKRVILIAGALVDPVPVAAAPENMTDGATPKPDPQDAAAARCSRNDGKRWRCKSAAAPGYLFCARHVAWSTRKRKPRPATTKKKLRSRGGGGAEDEMARLGRDAGGFADQLPGKRAKDGGVKAAPHPAALP</sequence>
<evidence type="ECO:0000256" key="1">
    <source>
        <dbReference type="ARBA" id="ARBA00023242"/>
    </source>
</evidence>
<dbReference type="AlphaFoldDB" id="A0AAQ3WEW2"/>
<feature type="compositionally biased region" description="Low complexity" evidence="3">
    <location>
        <begin position="56"/>
        <end position="69"/>
    </location>
</feature>
<evidence type="ECO:0000256" key="2">
    <source>
        <dbReference type="PROSITE-ProRule" id="PRU01002"/>
    </source>
</evidence>
<keyword evidence="6" id="KW-1185">Reference proteome</keyword>
<organism evidence="5 6">
    <name type="scientific">Paspalum notatum var. saurae</name>
    <dbReference type="NCBI Taxonomy" id="547442"/>
    <lineage>
        <taxon>Eukaryota</taxon>
        <taxon>Viridiplantae</taxon>
        <taxon>Streptophyta</taxon>
        <taxon>Embryophyta</taxon>
        <taxon>Tracheophyta</taxon>
        <taxon>Spermatophyta</taxon>
        <taxon>Magnoliopsida</taxon>
        <taxon>Liliopsida</taxon>
        <taxon>Poales</taxon>
        <taxon>Poaceae</taxon>
        <taxon>PACMAD clade</taxon>
        <taxon>Panicoideae</taxon>
        <taxon>Andropogonodae</taxon>
        <taxon>Paspaleae</taxon>
        <taxon>Paspalinae</taxon>
        <taxon>Paspalum</taxon>
    </lineage>
</organism>
<feature type="compositionally biased region" description="Basic residues" evidence="3">
    <location>
        <begin position="119"/>
        <end position="135"/>
    </location>
</feature>
<evidence type="ECO:0000256" key="3">
    <source>
        <dbReference type="SAM" id="MobiDB-lite"/>
    </source>
</evidence>
<feature type="region of interest" description="Disordered" evidence="3">
    <location>
        <begin position="1"/>
        <end position="94"/>
    </location>
</feature>
<evidence type="ECO:0000313" key="6">
    <source>
        <dbReference type="Proteomes" id="UP001341281"/>
    </source>
</evidence>
<accession>A0AAQ3WEW2</accession>
<keyword evidence="1" id="KW-0539">Nucleus</keyword>